<dbReference type="EMBL" id="BAAARA010000013">
    <property type="protein sequence ID" value="GAA2354879.1"/>
    <property type="molecule type" value="Genomic_DNA"/>
</dbReference>
<evidence type="ECO:0000313" key="1">
    <source>
        <dbReference type="EMBL" id="GAA2354879.1"/>
    </source>
</evidence>
<proteinExistence type="predicted"/>
<reference evidence="1 2" key="1">
    <citation type="journal article" date="2019" name="Int. J. Syst. Evol. Microbiol.">
        <title>The Global Catalogue of Microorganisms (GCM) 10K type strain sequencing project: providing services to taxonomists for standard genome sequencing and annotation.</title>
        <authorList>
            <consortium name="The Broad Institute Genomics Platform"/>
            <consortium name="The Broad Institute Genome Sequencing Center for Infectious Disease"/>
            <person name="Wu L."/>
            <person name="Ma J."/>
        </authorList>
    </citation>
    <scope>NUCLEOTIDE SEQUENCE [LARGE SCALE GENOMIC DNA]</scope>
    <source>
        <strain evidence="1 2">JCM 16221</strain>
    </source>
</reference>
<protein>
    <recommendedName>
        <fullName evidence="3">MORN repeat protein</fullName>
    </recommendedName>
</protein>
<comment type="caution">
    <text evidence="1">The sequence shown here is derived from an EMBL/GenBank/DDBJ whole genome shotgun (WGS) entry which is preliminary data.</text>
</comment>
<name>A0ABN3GLE1_9PSEU</name>
<dbReference type="Proteomes" id="UP001501218">
    <property type="component" value="Unassembled WGS sequence"/>
</dbReference>
<keyword evidence="2" id="KW-1185">Reference proteome</keyword>
<gene>
    <name evidence="1" type="ORF">GCM10009854_36140</name>
</gene>
<sequence length="112" mass="12423">MNEDELESEPHGPVLHNGVRFTGVAEDRLPDGTPVSLTTYVDGLEDGPDEEWCNDGTRRSEGQFQRGVPVGIHRTWGPEGNLSREVEFSDAGRILRRRGFDEAGEVTWEDAG</sequence>
<evidence type="ECO:0000313" key="2">
    <source>
        <dbReference type="Proteomes" id="UP001501218"/>
    </source>
</evidence>
<organism evidence="1 2">
    <name type="scientific">Saccharopolyspora halophila</name>
    <dbReference type="NCBI Taxonomy" id="405551"/>
    <lineage>
        <taxon>Bacteria</taxon>
        <taxon>Bacillati</taxon>
        <taxon>Actinomycetota</taxon>
        <taxon>Actinomycetes</taxon>
        <taxon>Pseudonocardiales</taxon>
        <taxon>Pseudonocardiaceae</taxon>
        <taxon>Saccharopolyspora</taxon>
    </lineage>
</organism>
<accession>A0ABN3GLE1</accession>
<evidence type="ECO:0008006" key="3">
    <source>
        <dbReference type="Google" id="ProtNLM"/>
    </source>
</evidence>
<dbReference type="SUPFAM" id="SSF82185">
    <property type="entry name" value="Histone H3 K4-specific methyltransferase SET7/9 N-terminal domain"/>
    <property type="match status" value="1"/>
</dbReference>
<dbReference type="Gene3D" id="2.20.110.10">
    <property type="entry name" value="Histone H3 K4-specific methyltransferase SET7/9 N-terminal domain"/>
    <property type="match status" value="1"/>
</dbReference>
<dbReference type="RefSeq" id="WP_344133865.1">
    <property type="nucleotide sequence ID" value="NZ_BAAARA010000013.1"/>
</dbReference>